<evidence type="ECO:0000256" key="5">
    <source>
        <dbReference type="ARBA" id="ARBA00023136"/>
    </source>
</evidence>
<dbReference type="RefSeq" id="WP_114469810.1">
    <property type="nucleotide sequence ID" value="NZ_QPJK01000006.1"/>
</dbReference>
<feature type="transmembrane region" description="Helical" evidence="6">
    <location>
        <begin position="26"/>
        <end position="46"/>
    </location>
</feature>
<evidence type="ECO:0000256" key="6">
    <source>
        <dbReference type="SAM" id="Phobius"/>
    </source>
</evidence>
<reference evidence="7 8" key="1">
    <citation type="submission" date="2018-07" db="EMBL/GenBank/DDBJ databases">
        <title>Genomic Encyclopedia of Type Strains, Phase IV (KMG-IV): sequencing the most valuable type-strain genomes for metagenomic binning, comparative biology and taxonomic classification.</title>
        <authorList>
            <person name="Goeker M."/>
        </authorList>
    </citation>
    <scope>NUCLEOTIDE SEQUENCE [LARGE SCALE GENOMIC DNA]</scope>
    <source>
        <strain evidence="7 8">DSM 21634</strain>
    </source>
</reference>
<dbReference type="GO" id="GO:0015658">
    <property type="term" value="F:branched-chain amino acid transmembrane transporter activity"/>
    <property type="evidence" value="ECO:0007669"/>
    <property type="project" value="InterPro"/>
</dbReference>
<proteinExistence type="predicted"/>
<evidence type="ECO:0000256" key="2">
    <source>
        <dbReference type="ARBA" id="ARBA00022475"/>
    </source>
</evidence>
<evidence type="ECO:0000256" key="4">
    <source>
        <dbReference type="ARBA" id="ARBA00022989"/>
    </source>
</evidence>
<keyword evidence="3 6" id="KW-0812">Transmembrane</keyword>
<comment type="caution">
    <text evidence="7">The sequence shown here is derived from an EMBL/GenBank/DDBJ whole genome shotgun (WGS) entry which is preliminary data.</text>
</comment>
<dbReference type="PANTHER" id="PTHR30482">
    <property type="entry name" value="HIGH-AFFINITY BRANCHED-CHAIN AMINO ACID TRANSPORT SYSTEM PERMEASE"/>
    <property type="match status" value="1"/>
</dbReference>
<dbReference type="Pfam" id="PF02653">
    <property type="entry name" value="BPD_transp_2"/>
    <property type="match status" value="1"/>
</dbReference>
<feature type="transmembrane region" description="Helical" evidence="6">
    <location>
        <begin position="134"/>
        <end position="155"/>
    </location>
</feature>
<dbReference type="PANTHER" id="PTHR30482:SF17">
    <property type="entry name" value="ABC TRANSPORTER ATP-BINDING PROTEIN"/>
    <property type="match status" value="1"/>
</dbReference>
<dbReference type="CDD" id="cd06581">
    <property type="entry name" value="TM_PBP1_LivM_like"/>
    <property type="match status" value="1"/>
</dbReference>
<dbReference type="InterPro" id="IPR001851">
    <property type="entry name" value="ABC_transp_permease"/>
</dbReference>
<evidence type="ECO:0000256" key="3">
    <source>
        <dbReference type="ARBA" id="ARBA00022692"/>
    </source>
</evidence>
<feature type="transmembrane region" description="Helical" evidence="6">
    <location>
        <begin position="176"/>
        <end position="202"/>
    </location>
</feature>
<dbReference type="GO" id="GO:0005886">
    <property type="term" value="C:plasma membrane"/>
    <property type="evidence" value="ECO:0007669"/>
    <property type="project" value="UniProtKB-SubCell"/>
</dbReference>
<evidence type="ECO:0000313" key="8">
    <source>
        <dbReference type="Proteomes" id="UP000252884"/>
    </source>
</evidence>
<evidence type="ECO:0000256" key="1">
    <source>
        <dbReference type="ARBA" id="ARBA00004651"/>
    </source>
</evidence>
<dbReference type="EMBL" id="QPJK01000006">
    <property type="protein sequence ID" value="RCW69405.1"/>
    <property type="molecule type" value="Genomic_DNA"/>
</dbReference>
<keyword evidence="4 6" id="KW-1133">Transmembrane helix</keyword>
<dbReference type="AlphaFoldDB" id="A0A368XNG7"/>
<organism evidence="7 8">
    <name type="scientific">Pseudorhodoferax soli</name>
    <dbReference type="NCBI Taxonomy" id="545864"/>
    <lineage>
        <taxon>Bacteria</taxon>
        <taxon>Pseudomonadati</taxon>
        <taxon>Pseudomonadota</taxon>
        <taxon>Betaproteobacteria</taxon>
        <taxon>Burkholderiales</taxon>
        <taxon>Comamonadaceae</taxon>
    </lineage>
</organism>
<protein>
    <submittedName>
        <fullName evidence="7">Amino acid/amide ABC transporter membrane protein 2 (HAAT family)</fullName>
    </submittedName>
</protein>
<comment type="subcellular location">
    <subcellularLocation>
        <location evidence="1">Cell membrane</location>
        <topology evidence="1">Multi-pass membrane protein</topology>
    </subcellularLocation>
</comment>
<keyword evidence="8" id="KW-1185">Reference proteome</keyword>
<dbReference type="Proteomes" id="UP000252884">
    <property type="component" value="Unassembled WGS sequence"/>
</dbReference>
<feature type="transmembrane region" description="Helical" evidence="6">
    <location>
        <begin position="270"/>
        <end position="294"/>
    </location>
</feature>
<feature type="transmembrane region" description="Helical" evidence="6">
    <location>
        <begin position="53"/>
        <end position="73"/>
    </location>
</feature>
<evidence type="ECO:0000313" key="7">
    <source>
        <dbReference type="EMBL" id="RCW69405.1"/>
    </source>
</evidence>
<accession>A0A368XNG7</accession>
<gene>
    <name evidence="7" type="ORF">DES41_106279</name>
</gene>
<feature type="transmembrane region" description="Helical" evidence="6">
    <location>
        <begin position="107"/>
        <end position="128"/>
    </location>
</feature>
<keyword evidence="2" id="KW-1003">Cell membrane</keyword>
<feature type="transmembrane region" description="Helical" evidence="6">
    <location>
        <begin position="306"/>
        <end position="330"/>
    </location>
</feature>
<dbReference type="InterPro" id="IPR043428">
    <property type="entry name" value="LivM-like"/>
</dbReference>
<sequence length="336" mass="35516">MNSVASHATGHRSTAAPRANPTRLPLASADLCASLAMAALFAVLALTVRNDGVSYMLSLIMVWAIFALGYDLAFGTAGILSFGHAAYFGLGAYGATWAMLRFNLPFSVGMVCALLMGALAGTVVAWIGRRVTGLYFSLLTLMLAELVSIVMLTRLRDLSGGVDGIPGVPRPSFGGIDFFANGAFVWVVFGLFLATVLGVHVLRRSPLGQALQGLRQNAVRLEQLGLNVGRLRLVAMALSGAVSGLAGALLASLMMYISPQLLHWKMSGDVLIMTLLGGSGTLLGPILGVAFFEVVKEGLAAYTDHWYGLLGVIFIAGTIFMPKGLAGLVLRRWRRA</sequence>
<dbReference type="OrthoDB" id="3460090at2"/>
<keyword evidence="5 6" id="KW-0472">Membrane</keyword>
<name>A0A368XNG7_9BURK</name>
<feature type="transmembrane region" description="Helical" evidence="6">
    <location>
        <begin position="233"/>
        <end position="258"/>
    </location>
</feature>